<name>A0ABP7SZ30_9PSEU</name>
<accession>A0ABP7SZ30</accession>
<dbReference type="EMBL" id="BAABAL010000017">
    <property type="protein sequence ID" value="GAA4018435.1"/>
    <property type="molecule type" value="Genomic_DNA"/>
</dbReference>
<dbReference type="Pfam" id="PF00535">
    <property type="entry name" value="Glycos_transf_2"/>
    <property type="match status" value="1"/>
</dbReference>
<reference evidence="3" key="1">
    <citation type="journal article" date="2019" name="Int. J. Syst. Evol. Microbiol.">
        <title>The Global Catalogue of Microorganisms (GCM) 10K type strain sequencing project: providing services to taxonomists for standard genome sequencing and annotation.</title>
        <authorList>
            <consortium name="The Broad Institute Genomics Platform"/>
            <consortium name="The Broad Institute Genome Sequencing Center for Infectious Disease"/>
            <person name="Wu L."/>
            <person name="Ma J."/>
        </authorList>
    </citation>
    <scope>NUCLEOTIDE SEQUENCE [LARGE SCALE GENOMIC DNA]</scope>
    <source>
        <strain evidence="3">JCM 17342</strain>
    </source>
</reference>
<dbReference type="InterPro" id="IPR050834">
    <property type="entry name" value="Glycosyltransf_2"/>
</dbReference>
<dbReference type="Gene3D" id="3.90.550.10">
    <property type="entry name" value="Spore Coat Polysaccharide Biosynthesis Protein SpsA, Chain A"/>
    <property type="match status" value="1"/>
</dbReference>
<organism evidence="2 3">
    <name type="scientific">Allokutzneria multivorans</name>
    <dbReference type="NCBI Taxonomy" id="1142134"/>
    <lineage>
        <taxon>Bacteria</taxon>
        <taxon>Bacillati</taxon>
        <taxon>Actinomycetota</taxon>
        <taxon>Actinomycetes</taxon>
        <taxon>Pseudonocardiales</taxon>
        <taxon>Pseudonocardiaceae</taxon>
        <taxon>Allokutzneria</taxon>
    </lineage>
</organism>
<feature type="domain" description="Glycosyltransferase 2-like" evidence="1">
    <location>
        <begin position="29"/>
        <end position="140"/>
    </location>
</feature>
<dbReference type="PANTHER" id="PTHR43685">
    <property type="entry name" value="GLYCOSYLTRANSFERASE"/>
    <property type="match status" value="1"/>
</dbReference>
<protein>
    <submittedName>
        <fullName evidence="2">Glycosyltransferase family 2 protein</fullName>
    </submittedName>
</protein>
<dbReference type="PANTHER" id="PTHR43685:SF2">
    <property type="entry name" value="GLYCOSYLTRANSFERASE 2-LIKE DOMAIN-CONTAINING PROTEIN"/>
    <property type="match status" value="1"/>
</dbReference>
<gene>
    <name evidence="2" type="ORF">GCM10022247_47480</name>
</gene>
<dbReference type="SUPFAM" id="SSF53448">
    <property type="entry name" value="Nucleotide-diphospho-sugar transferases"/>
    <property type="match status" value="1"/>
</dbReference>
<keyword evidence="3" id="KW-1185">Reference proteome</keyword>
<sequence length="333" mass="37131">MENKVSPRTASSNTAPSLTGRAAAPVAIGLPVYNGDPYLRLALESLLAQTGVDFELHIADNCSTDGTQELCRDFARRDERVVYHRREHNVGVTANHNLLVGEVDSPYFAWAGADDACRPNRLTALFEALRARPDAVMAFSSAAQINADGEVIGTWQNPCRTDDPDPVVRLRDMVGVEHQGAKRYRKNVSFDSAPMAYGLFRRDMMLRTKLLPPVKNNDRLMLAELALHGPFVEVREPLLLHRHHEQRLTQATTQRDWYRTQRGDGRTFVLPNVEEAGWYLRAVSRSPLPLAERGRAMLALYPWMRANAVPMARNVAKAAVEAARLAVGGRARS</sequence>
<dbReference type="Proteomes" id="UP001501747">
    <property type="component" value="Unassembled WGS sequence"/>
</dbReference>
<evidence type="ECO:0000313" key="2">
    <source>
        <dbReference type="EMBL" id="GAA4018435.1"/>
    </source>
</evidence>
<dbReference type="InterPro" id="IPR029044">
    <property type="entry name" value="Nucleotide-diphossugar_trans"/>
</dbReference>
<comment type="caution">
    <text evidence="2">The sequence shown here is derived from an EMBL/GenBank/DDBJ whole genome shotgun (WGS) entry which is preliminary data.</text>
</comment>
<dbReference type="InterPro" id="IPR001173">
    <property type="entry name" value="Glyco_trans_2-like"/>
</dbReference>
<dbReference type="RefSeq" id="WP_344878448.1">
    <property type="nucleotide sequence ID" value="NZ_BAABAL010000017.1"/>
</dbReference>
<proteinExistence type="predicted"/>
<evidence type="ECO:0000313" key="3">
    <source>
        <dbReference type="Proteomes" id="UP001501747"/>
    </source>
</evidence>
<evidence type="ECO:0000259" key="1">
    <source>
        <dbReference type="Pfam" id="PF00535"/>
    </source>
</evidence>